<evidence type="ECO:0000313" key="5">
    <source>
        <dbReference type="EMBL" id="AGQ19059.1"/>
    </source>
</evidence>
<dbReference type="PANTHER" id="PTHR45947:SF3">
    <property type="entry name" value="SULFOQUINOVOSYL TRANSFERASE SQD2"/>
    <property type="match status" value="1"/>
</dbReference>
<dbReference type="SUPFAM" id="SSF53756">
    <property type="entry name" value="UDP-Glycosyltransferase/glycogen phosphorylase"/>
    <property type="match status" value="1"/>
</dbReference>
<dbReference type="InterPro" id="IPR001296">
    <property type="entry name" value="Glyco_trans_1"/>
</dbReference>
<evidence type="ECO:0000256" key="1">
    <source>
        <dbReference type="ARBA" id="ARBA00022676"/>
    </source>
</evidence>
<keyword evidence="1" id="KW-0328">Glycosyltransferase</keyword>
<dbReference type="Pfam" id="PF00534">
    <property type="entry name" value="Glycos_transf_1"/>
    <property type="match status" value="1"/>
</dbReference>
<dbReference type="GO" id="GO:0016757">
    <property type="term" value="F:glycosyltransferase activity"/>
    <property type="evidence" value="ECO:0007669"/>
    <property type="project" value="UniProtKB-KW"/>
</dbReference>
<keyword evidence="2 5" id="KW-0808">Transferase</keyword>
<dbReference type="Pfam" id="PF13439">
    <property type="entry name" value="Glyco_transf_4"/>
    <property type="match status" value="1"/>
</dbReference>
<dbReference type="Gene3D" id="3.40.50.2000">
    <property type="entry name" value="Glycogen Phosphorylase B"/>
    <property type="match status" value="2"/>
</dbReference>
<dbReference type="InterPro" id="IPR050194">
    <property type="entry name" value="Glycosyltransferase_grp1"/>
</dbReference>
<sequence length="376" mass="42731">MNKVLFVAPTKYKYPINEDLKSKFVILSEICKPFIFAFSDKKKTTTVGNTNLILNKKLNNRLLNYLKIIYLFAFIVPKKIKQYQIDIVCLQDPVTSYFAIKSLKFRNSKVKIILESHGDFIETIALEKKLLVPSIYKILFKLFSSYSVKNADQIRSISSFTEEQVKAYGYQGNFVRFPAWINLDKFLNAKVTRDSNNDFKIIFVGSVTDRKNPELIVKAISAIDGEISLEIIGPTPNKSYLNKLKESIHNSQHKENILLTPFTALDELIKKYSNANLFILASKSEGLGRVVIEAQATACPVLVSSNTGAVDLIIDNETGYIFENDNLNDLKDKIKNIIDNQLYSVQVGVNGKSFVTQNHTIENFKFGYKKLFDLVS</sequence>
<accession>S5DJY0</accession>
<dbReference type="InterPro" id="IPR028098">
    <property type="entry name" value="Glyco_trans_4-like_N"/>
</dbReference>
<dbReference type="EMBL" id="KC811121">
    <property type="protein sequence ID" value="AGQ19059.1"/>
    <property type="molecule type" value="Genomic_DNA"/>
</dbReference>
<dbReference type="CDD" id="cd03801">
    <property type="entry name" value="GT4_PimA-like"/>
    <property type="match status" value="1"/>
</dbReference>
<dbReference type="GO" id="GO:1901137">
    <property type="term" value="P:carbohydrate derivative biosynthetic process"/>
    <property type="evidence" value="ECO:0007669"/>
    <property type="project" value="UniProtKB-ARBA"/>
</dbReference>
<dbReference type="PANTHER" id="PTHR45947">
    <property type="entry name" value="SULFOQUINOVOSYL TRANSFERASE SQD2"/>
    <property type="match status" value="1"/>
</dbReference>
<evidence type="ECO:0000259" key="4">
    <source>
        <dbReference type="Pfam" id="PF13439"/>
    </source>
</evidence>
<reference evidence="5" key="1">
    <citation type="journal article" date="2013" name="Sci. Rep.">
        <title>Metagenomics uncovers a new group of low GC and ultra-small marine Actinobacteria.</title>
        <authorList>
            <person name="Ghai R."/>
            <person name="Mizuno C.M."/>
            <person name="Picazo A."/>
            <person name="Camacho A."/>
            <person name="Rodriguez-Valera F."/>
        </authorList>
    </citation>
    <scope>NUCLEOTIDE SEQUENCE</scope>
</reference>
<dbReference type="AlphaFoldDB" id="S5DJY0"/>
<protein>
    <submittedName>
        <fullName evidence="5">Glycosyltransferase</fullName>
    </submittedName>
</protein>
<name>S5DJY0_9ACTN</name>
<evidence type="ECO:0000259" key="3">
    <source>
        <dbReference type="Pfam" id="PF00534"/>
    </source>
</evidence>
<proteinExistence type="predicted"/>
<evidence type="ECO:0000256" key="2">
    <source>
        <dbReference type="ARBA" id="ARBA00022679"/>
    </source>
</evidence>
<feature type="domain" description="Glycosyl transferase family 1" evidence="3">
    <location>
        <begin position="192"/>
        <end position="352"/>
    </location>
</feature>
<organism evidence="5">
    <name type="scientific">Candidatus Actinomarina minuta</name>
    <dbReference type="NCBI Taxonomy" id="1389454"/>
    <lineage>
        <taxon>Bacteria</taxon>
        <taxon>Bacillati</taxon>
        <taxon>Actinomycetota</taxon>
        <taxon>Actinomycetes</taxon>
        <taxon>Candidatus Actinomarinidae</taxon>
        <taxon>Candidatus Actinomarinales</taxon>
        <taxon>Candidatus Actinomarineae</taxon>
        <taxon>Candidatus Actinomarinaceae</taxon>
        <taxon>Candidatus Actinomarina</taxon>
    </lineage>
</organism>
<feature type="domain" description="Glycosyltransferase subfamily 4-like N-terminal" evidence="4">
    <location>
        <begin position="58"/>
        <end position="184"/>
    </location>
</feature>